<comment type="caution">
    <text evidence="2">The sequence shown here is derived from an EMBL/GenBank/DDBJ whole genome shotgun (WGS) entry which is preliminary data.</text>
</comment>
<accession>A0A4Y2BC72</accession>
<keyword evidence="1" id="KW-0472">Membrane</keyword>
<evidence type="ECO:0000256" key="1">
    <source>
        <dbReference type="SAM" id="Phobius"/>
    </source>
</evidence>
<dbReference type="Proteomes" id="UP000499080">
    <property type="component" value="Unassembled WGS sequence"/>
</dbReference>
<keyword evidence="3" id="KW-1185">Reference proteome</keyword>
<dbReference type="EMBL" id="BGPR01000067">
    <property type="protein sequence ID" value="GBL89800.1"/>
    <property type="molecule type" value="Genomic_DNA"/>
</dbReference>
<keyword evidence="1" id="KW-0812">Transmembrane</keyword>
<keyword evidence="1" id="KW-1133">Transmembrane helix</keyword>
<protein>
    <submittedName>
        <fullName evidence="2">Uncharacterized protein</fullName>
    </submittedName>
</protein>
<sequence>MDVPLIKSNSYSTDGCNTLIPAADGTASSYTGCCCNTGWLSVVSITEKAQKRSGDWLLFDVGKFIPAICASGIGNEHFGVQPFKLFVSYAWVFVVLFMTFR</sequence>
<name>A0A4Y2BC72_ARAVE</name>
<proteinExistence type="predicted"/>
<dbReference type="AlphaFoldDB" id="A0A4Y2BC72"/>
<organism evidence="2 3">
    <name type="scientific">Araneus ventricosus</name>
    <name type="common">Orbweaver spider</name>
    <name type="synonym">Epeira ventricosa</name>
    <dbReference type="NCBI Taxonomy" id="182803"/>
    <lineage>
        <taxon>Eukaryota</taxon>
        <taxon>Metazoa</taxon>
        <taxon>Ecdysozoa</taxon>
        <taxon>Arthropoda</taxon>
        <taxon>Chelicerata</taxon>
        <taxon>Arachnida</taxon>
        <taxon>Araneae</taxon>
        <taxon>Araneomorphae</taxon>
        <taxon>Entelegynae</taxon>
        <taxon>Araneoidea</taxon>
        <taxon>Araneidae</taxon>
        <taxon>Araneus</taxon>
    </lineage>
</organism>
<evidence type="ECO:0000313" key="2">
    <source>
        <dbReference type="EMBL" id="GBL89800.1"/>
    </source>
</evidence>
<evidence type="ECO:0000313" key="3">
    <source>
        <dbReference type="Proteomes" id="UP000499080"/>
    </source>
</evidence>
<feature type="transmembrane region" description="Helical" evidence="1">
    <location>
        <begin position="83"/>
        <end position="100"/>
    </location>
</feature>
<gene>
    <name evidence="2" type="ORF">AVEN_179583_1</name>
</gene>
<reference evidence="2 3" key="1">
    <citation type="journal article" date="2019" name="Sci. Rep.">
        <title>Orb-weaving spider Araneus ventricosus genome elucidates the spidroin gene catalogue.</title>
        <authorList>
            <person name="Kono N."/>
            <person name="Nakamura H."/>
            <person name="Ohtoshi R."/>
            <person name="Moran D.A.P."/>
            <person name="Shinohara A."/>
            <person name="Yoshida Y."/>
            <person name="Fujiwara M."/>
            <person name="Mori M."/>
            <person name="Tomita M."/>
            <person name="Arakawa K."/>
        </authorList>
    </citation>
    <scope>NUCLEOTIDE SEQUENCE [LARGE SCALE GENOMIC DNA]</scope>
</reference>